<reference evidence="1 2" key="1">
    <citation type="journal article" date="2010" name="Stand. Genomic Sci.">
        <title>Complete genome sequence of Conexibacter woesei type strain (ID131577).</title>
        <authorList>
            <person name="Pukall R."/>
            <person name="Lapidus A."/>
            <person name="Glavina Del Rio T."/>
            <person name="Copeland A."/>
            <person name="Tice H."/>
            <person name="Cheng J.-F."/>
            <person name="Lucas S."/>
            <person name="Chen F."/>
            <person name="Nolan M."/>
            <person name="Bruce D."/>
            <person name="Goodwin L."/>
            <person name="Pitluck S."/>
            <person name="Mavromatis K."/>
            <person name="Ivanova N."/>
            <person name="Ovchinnikova G."/>
            <person name="Pati A."/>
            <person name="Chen A."/>
            <person name="Palaniappan K."/>
            <person name="Land M."/>
            <person name="Hauser L."/>
            <person name="Chang Y.-J."/>
            <person name="Jeffries C.D."/>
            <person name="Chain P."/>
            <person name="Meincke L."/>
            <person name="Sims D."/>
            <person name="Brettin T."/>
            <person name="Detter J.C."/>
            <person name="Rohde M."/>
            <person name="Goeker M."/>
            <person name="Bristow J."/>
            <person name="Eisen J.A."/>
            <person name="Markowitz V."/>
            <person name="Kyrpides N.C."/>
            <person name="Klenk H.-P."/>
            <person name="Hugenholtz P."/>
        </authorList>
    </citation>
    <scope>NUCLEOTIDE SEQUENCE [LARGE SCALE GENOMIC DNA]</scope>
    <source>
        <strain evidence="2">DSM 14684 / CIP 108061 / JCM 11494 / NBRC 100937 / ID131577</strain>
    </source>
</reference>
<organism evidence="1 2">
    <name type="scientific">Conexibacter woesei (strain DSM 14684 / CCUG 47730 / CIP 108061 / JCM 11494 / NBRC 100937 / ID131577)</name>
    <dbReference type="NCBI Taxonomy" id="469383"/>
    <lineage>
        <taxon>Bacteria</taxon>
        <taxon>Bacillati</taxon>
        <taxon>Actinomycetota</taxon>
        <taxon>Thermoleophilia</taxon>
        <taxon>Solirubrobacterales</taxon>
        <taxon>Conexibacteraceae</taxon>
        <taxon>Conexibacter</taxon>
    </lineage>
</organism>
<dbReference type="STRING" id="469383.Cwoe_1394"/>
<reference evidence="2" key="2">
    <citation type="submission" date="2010-01" db="EMBL/GenBank/DDBJ databases">
        <title>The complete genome of Conexibacter woesei DSM 14684.</title>
        <authorList>
            <consortium name="US DOE Joint Genome Institute (JGI-PGF)"/>
            <person name="Lucas S."/>
            <person name="Copeland A."/>
            <person name="Lapidus A."/>
            <person name="Glavina del Rio T."/>
            <person name="Dalin E."/>
            <person name="Tice H."/>
            <person name="Bruce D."/>
            <person name="Goodwin L."/>
            <person name="Pitluck S."/>
            <person name="Kyrpides N."/>
            <person name="Mavromatis K."/>
            <person name="Ivanova N."/>
            <person name="Mikhailova N."/>
            <person name="Chertkov O."/>
            <person name="Brettin T."/>
            <person name="Detter J.C."/>
            <person name="Han C."/>
            <person name="Larimer F."/>
            <person name="Land M."/>
            <person name="Hauser L."/>
            <person name="Markowitz V."/>
            <person name="Cheng J.-F."/>
            <person name="Hugenholtz P."/>
            <person name="Woyke T."/>
            <person name="Wu D."/>
            <person name="Pukall R."/>
            <person name="Steenblock K."/>
            <person name="Schneider S."/>
            <person name="Klenk H.-P."/>
            <person name="Eisen J.A."/>
        </authorList>
    </citation>
    <scope>NUCLEOTIDE SEQUENCE [LARGE SCALE GENOMIC DNA]</scope>
    <source>
        <strain evidence="2">DSM 14684 / CIP 108061 / JCM 11494 / NBRC 100937 / ID131577</strain>
    </source>
</reference>
<dbReference type="RefSeq" id="WP_012932874.1">
    <property type="nucleotide sequence ID" value="NC_013739.1"/>
</dbReference>
<dbReference type="KEGG" id="cwo:Cwoe_1394"/>
<gene>
    <name evidence="1" type="ordered locus">Cwoe_1394</name>
</gene>
<keyword evidence="2" id="KW-1185">Reference proteome</keyword>
<dbReference type="Proteomes" id="UP000008229">
    <property type="component" value="Chromosome"/>
</dbReference>
<dbReference type="AlphaFoldDB" id="D3EYU9"/>
<dbReference type="EMBL" id="CP001854">
    <property type="protein sequence ID" value="ADB49823.1"/>
    <property type="molecule type" value="Genomic_DNA"/>
</dbReference>
<sequence>MRATTFRADDDTLARLSTVSERLGIAKAAFVREATIARIASVEATEGLAGEHVERVVRERVNEAVLPLHARLRRLELHIAHRPRRGAPHSAFSIAGTPFIKWNSCVMKPTSLRR</sequence>
<name>D3EYU9_CONWI</name>
<accession>D3EYU9</accession>
<protein>
    <submittedName>
        <fullName evidence="1">Uncharacterized protein</fullName>
    </submittedName>
</protein>
<evidence type="ECO:0000313" key="2">
    <source>
        <dbReference type="Proteomes" id="UP000008229"/>
    </source>
</evidence>
<evidence type="ECO:0000313" key="1">
    <source>
        <dbReference type="EMBL" id="ADB49823.1"/>
    </source>
</evidence>
<proteinExistence type="predicted"/>
<dbReference type="HOGENOM" id="CLU_2116844_0_0_11"/>